<feature type="region of interest" description="Disordered" evidence="1">
    <location>
        <begin position="188"/>
        <end position="207"/>
    </location>
</feature>
<gene>
    <name evidence="2" type="ORF">F7Q91_03460</name>
</gene>
<comment type="caution">
    <text evidence="2">The sequence shown here is derived from an EMBL/GenBank/DDBJ whole genome shotgun (WGS) entry which is preliminary data.</text>
</comment>
<reference evidence="2 3" key="1">
    <citation type="submission" date="2019-09" db="EMBL/GenBank/DDBJ databases">
        <title>Draft genome sequences of 48 bacterial type strains from the CCUG.</title>
        <authorList>
            <person name="Tunovic T."/>
            <person name="Pineiro-Iglesias B."/>
            <person name="Unosson C."/>
            <person name="Inganas E."/>
            <person name="Ohlen M."/>
            <person name="Cardew S."/>
            <person name="Jensie-Markopoulos S."/>
            <person name="Salva-Serra F."/>
            <person name="Jaen-Luchoro D."/>
            <person name="Karlsson R."/>
            <person name="Svensson-Stadler L."/>
            <person name="Chun J."/>
            <person name="Moore E."/>
        </authorList>
    </citation>
    <scope>NUCLEOTIDE SEQUENCE [LARGE SCALE GENOMIC DNA]</scope>
    <source>
        <strain evidence="2 3">CCUG 48643</strain>
    </source>
</reference>
<evidence type="ECO:0000313" key="2">
    <source>
        <dbReference type="EMBL" id="KAB0482480.1"/>
    </source>
</evidence>
<dbReference type="AlphaFoldDB" id="A0A7V7NX09"/>
<dbReference type="GeneID" id="77344715"/>
<proteinExistence type="predicted"/>
<dbReference type="RefSeq" id="WP_137406543.1">
    <property type="nucleotide sequence ID" value="NZ_AP025467.1"/>
</dbReference>
<protein>
    <submittedName>
        <fullName evidence="2">Uncharacterized protein</fullName>
    </submittedName>
</protein>
<accession>A0A7V7NX09</accession>
<dbReference type="EMBL" id="VZPX01000004">
    <property type="protein sequence ID" value="KAB0482480.1"/>
    <property type="molecule type" value="Genomic_DNA"/>
</dbReference>
<name>A0A7V7NX09_9VIBR</name>
<sequence length="207" mass="23264">MSILTSEITNNLIRNLSGKLQITPEEMSSLRFQIDWFKNQLELDAYVSTNHLMGNQEGGLILPIVSFDEDNEIEELQMPHEVDWSLEENADLLETVKQRGLKLSFDEPSPAFNSLFNVALTSKVQTAIEQTIKLSREQGTELGLYLVEHPFIAQQDNNNRTIIDFTQIAVNTVEAGVTAKAMAQSIDKAIQSPEPSRDMDLSQGINR</sequence>
<dbReference type="Proteomes" id="UP000423756">
    <property type="component" value="Unassembled WGS sequence"/>
</dbReference>
<evidence type="ECO:0000256" key="1">
    <source>
        <dbReference type="SAM" id="MobiDB-lite"/>
    </source>
</evidence>
<organism evidence="2 3">
    <name type="scientific">Vibrio chagasii</name>
    <dbReference type="NCBI Taxonomy" id="170679"/>
    <lineage>
        <taxon>Bacteria</taxon>
        <taxon>Pseudomonadati</taxon>
        <taxon>Pseudomonadota</taxon>
        <taxon>Gammaproteobacteria</taxon>
        <taxon>Vibrionales</taxon>
        <taxon>Vibrionaceae</taxon>
        <taxon>Vibrio</taxon>
    </lineage>
</organism>
<evidence type="ECO:0000313" key="3">
    <source>
        <dbReference type="Proteomes" id="UP000423756"/>
    </source>
</evidence>